<evidence type="ECO:0008006" key="3">
    <source>
        <dbReference type="Google" id="ProtNLM"/>
    </source>
</evidence>
<evidence type="ECO:0000313" key="1">
    <source>
        <dbReference type="EMBL" id="KOO34481.1"/>
    </source>
</evidence>
<evidence type="ECO:0000313" key="2">
    <source>
        <dbReference type="Proteomes" id="UP000037460"/>
    </source>
</evidence>
<dbReference type="OrthoDB" id="2142040at2759"/>
<dbReference type="InterPro" id="IPR036465">
    <property type="entry name" value="vWFA_dom_sf"/>
</dbReference>
<protein>
    <recommendedName>
        <fullName evidence="3">VWFA domain-containing protein</fullName>
    </recommendedName>
</protein>
<dbReference type="Proteomes" id="UP000037460">
    <property type="component" value="Unassembled WGS sequence"/>
</dbReference>
<comment type="caution">
    <text evidence="1">The sequence shown here is derived from an EMBL/GenBank/DDBJ whole genome shotgun (WGS) entry which is preliminary data.</text>
</comment>
<reference evidence="2" key="1">
    <citation type="journal article" date="2015" name="PLoS Genet.">
        <title>Genome Sequence and Transcriptome Analyses of Chrysochromulina tobin: Metabolic Tools for Enhanced Algal Fitness in the Prominent Order Prymnesiales (Haptophyceae).</title>
        <authorList>
            <person name="Hovde B.T."/>
            <person name="Deodato C.R."/>
            <person name="Hunsperger H.M."/>
            <person name="Ryken S.A."/>
            <person name="Yost W."/>
            <person name="Jha R.K."/>
            <person name="Patterson J."/>
            <person name="Monnat R.J. Jr."/>
            <person name="Barlow S.B."/>
            <person name="Starkenburg S.R."/>
            <person name="Cattolico R.A."/>
        </authorList>
    </citation>
    <scope>NUCLEOTIDE SEQUENCE</scope>
    <source>
        <strain evidence="2">CCMP291</strain>
    </source>
</reference>
<dbReference type="Gene3D" id="3.40.50.410">
    <property type="entry name" value="von Willebrand factor, type A domain"/>
    <property type="match status" value="1"/>
</dbReference>
<accession>A0A0M0K6J9</accession>
<sequence>MVASSIPSMPLRFVIVDNSGSMQSMDGSRLVPGPGGRLQSIRSTRFQELAQTINELAAVAHGVRGPTHFHFLNPCQYGQFFGVACEFAPPDSIVTALGTPEGDLMKLQQATTTSPGGTTPLTEALVRVDSMIRPHAHTLRAQGQKVAVIITSDGLPNDPNSFLHALKMMQHDLPVWIVVRLCTSEDSVVDYWSGLDHHLETPLDILDDLESEAKEVHKKNPWLTYGPALHAARVFGLQDRLFDLLDERPLLPSQVKEFVEKLLSCGALPEPEVDPKGFKMALEQRLKVHPMVYNAVSKTMAPWVNTNRIGKGGGDCAIS</sequence>
<proteinExistence type="predicted"/>
<keyword evidence="2" id="KW-1185">Reference proteome</keyword>
<name>A0A0M0K6J9_9EUKA</name>
<gene>
    <name evidence="1" type="ORF">Ctob_012677</name>
</gene>
<dbReference type="SUPFAM" id="SSF53300">
    <property type="entry name" value="vWA-like"/>
    <property type="match status" value="1"/>
</dbReference>
<dbReference type="AlphaFoldDB" id="A0A0M0K6J9"/>
<dbReference type="EMBL" id="JWZX01001203">
    <property type="protein sequence ID" value="KOO34481.1"/>
    <property type="molecule type" value="Genomic_DNA"/>
</dbReference>
<organism evidence="1 2">
    <name type="scientific">Chrysochromulina tobinii</name>
    <dbReference type="NCBI Taxonomy" id="1460289"/>
    <lineage>
        <taxon>Eukaryota</taxon>
        <taxon>Haptista</taxon>
        <taxon>Haptophyta</taxon>
        <taxon>Prymnesiophyceae</taxon>
        <taxon>Prymnesiales</taxon>
        <taxon>Chrysochromulinaceae</taxon>
        <taxon>Chrysochromulina</taxon>
    </lineage>
</organism>